<dbReference type="GO" id="GO:0005634">
    <property type="term" value="C:nucleus"/>
    <property type="evidence" value="ECO:0007669"/>
    <property type="project" value="UniProtKB-SubCell"/>
</dbReference>
<proteinExistence type="predicted"/>
<evidence type="ECO:0000256" key="5">
    <source>
        <dbReference type="ARBA" id="ARBA00022679"/>
    </source>
</evidence>
<keyword evidence="11" id="KW-1185">Reference proteome</keyword>
<evidence type="ECO:0000256" key="6">
    <source>
        <dbReference type="ARBA" id="ARBA00022691"/>
    </source>
</evidence>
<evidence type="ECO:0000259" key="9">
    <source>
        <dbReference type="PROSITE" id="PS50280"/>
    </source>
</evidence>
<dbReference type="Gramene" id="TVU49512">
    <property type="protein sequence ID" value="TVU49512"/>
    <property type="gene ID" value="EJB05_00825"/>
</dbReference>
<dbReference type="Pfam" id="PF00856">
    <property type="entry name" value="SET"/>
    <property type="match status" value="1"/>
</dbReference>
<dbReference type="SUPFAM" id="SSF82199">
    <property type="entry name" value="SET domain"/>
    <property type="match status" value="1"/>
</dbReference>
<evidence type="ECO:0000256" key="1">
    <source>
        <dbReference type="ARBA" id="ARBA00004123"/>
    </source>
</evidence>
<keyword evidence="5" id="KW-0808">Transferase</keyword>
<feature type="non-terminal residue" evidence="10">
    <location>
        <position position="1"/>
    </location>
</feature>
<dbReference type="GO" id="GO:0008168">
    <property type="term" value="F:methyltransferase activity"/>
    <property type="evidence" value="ECO:0007669"/>
    <property type="project" value="UniProtKB-KW"/>
</dbReference>
<evidence type="ECO:0000313" key="11">
    <source>
        <dbReference type="Proteomes" id="UP000324897"/>
    </source>
</evidence>
<comment type="subcellular location">
    <subcellularLocation>
        <location evidence="2">Chromosome</location>
    </subcellularLocation>
    <subcellularLocation>
        <location evidence="1">Nucleus</location>
    </subcellularLocation>
</comment>
<dbReference type="Gene3D" id="2.170.270.10">
    <property type="entry name" value="SET domain"/>
    <property type="match status" value="1"/>
</dbReference>
<name>A0A5J9WLB7_9POAL</name>
<dbReference type="InterPro" id="IPR001214">
    <property type="entry name" value="SET_dom"/>
</dbReference>
<dbReference type="InterPro" id="IPR046341">
    <property type="entry name" value="SET_dom_sf"/>
</dbReference>
<feature type="region of interest" description="Disordered" evidence="8">
    <location>
        <begin position="68"/>
        <end position="158"/>
    </location>
</feature>
<dbReference type="EMBL" id="RWGY01000002">
    <property type="protein sequence ID" value="TVU49512.1"/>
    <property type="molecule type" value="Genomic_DNA"/>
</dbReference>
<dbReference type="OrthoDB" id="422362at2759"/>
<sequence>MALAVPRRARARGNGRGSRGAGGERRGLIWGSRLAGEATAPNYTTYRFVLFPPSSPISPAPASFLRSPPSLAVPASTAPQPPRGRPPSPSLQIRAPNLDGRLSPMLADPEQAVPSESLCRPKQDDAPEPLAVRSSTGISAPSPRKLRPVSRQARRPDGTPLLQRVEDVFEELISKIADVEFDLPPALKEWKRSYYVPIKRSFSIIIFLSFIKMYISPRDALKMMAFSVPVPLLLDPQLLAAKIANVVRMKYGHLSRERMLFSCCSSECKCDDTCANKSFQHRPLKKTRLITTEKCGSGLVAEDEIKKGEFVIEYVGEVIDDRTCEQRLWKMRRQGHTNFYLCEVSSNMIIDATNKGNMSRFINHSCEPNTEMQKWSVDGETRVGIFALRNIKKGEELTYDYKYVACWVYEFDQETKIHTLQFCDYSLEKFNLKEEEWHFLPVGDESDG</sequence>
<evidence type="ECO:0000256" key="7">
    <source>
        <dbReference type="ARBA" id="ARBA00023242"/>
    </source>
</evidence>
<keyword evidence="6" id="KW-0949">S-adenosyl-L-methionine</keyword>
<keyword evidence="4" id="KW-0489">Methyltransferase</keyword>
<dbReference type="GO" id="GO:0005694">
    <property type="term" value="C:chromosome"/>
    <property type="evidence" value="ECO:0007669"/>
    <property type="project" value="UniProtKB-SubCell"/>
</dbReference>
<evidence type="ECO:0000256" key="8">
    <source>
        <dbReference type="SAM" id="MobiDB-lite"/>
    </source>
</evidence>
<dbReference type="SMART" id="SM00317">
    <property type="entry name" value="SET"/>
    <property type="match status" value="1"/>
</dbReference>
<evidence type="ECO:0000256" key="3">
    <source>
        <dbReference type="ARBA" id="ARBA00022454"/>
    </source>
</evidence>
<evidence type="ECO:0000256" key="2">
    <source>
        <dbReference type="ARBA" id="ARBA00004286"/>
    </source>
</evidence>
<feature type="compositionally biased region" description="Pro residues" evidence="8">
    <location>
        <begin position="79"/>
        <end position="89"/>
    </location>
</feature>
<dbReference type="AlphaFoldDB" id="A0A5J9WLB7"/>
<dbReference type="GO" id="GO:0032259">
    <property type="term" value="P:methylation"/>
    <property type="evidence" value="ECO:0007669"/>
    <property type="project" value="UniProtKB-KW"/>
</dbReference>
<accession>A0A5J9WLB7</accession>
<feature type="domain" description="SET" evidence="9">
    <location>
        <begin position="285"/>
        <end position="402"/>
    </location>
</feature>
<dbReference type="PROSITE" id="PS50280">
    <property type="entry name" value="SET"/>
    <property type="match status" value="1"/>
</dbReference>
<dbReference type="Proteomes" id="UP000324897">
    <property type="component" value="Chromosome 6"/>
</dbReference>
<comment type="caution">
    <text evidence="10">The sequence shown here is derived from an EMBL/GenBank/DDBJ whole genome shotgun (WGS) entry which is preliminary data.</text>
</comment>
<gene>
    <name evidence="10" type="ORF">EJB05_00825</name>
</gene>
<keyword evidence="7" id="KW-0539">Nucleus</keyword>
<dbReference type="InterPro" id="IPR050777">
    <property type="entry name" value="SET2_Histone-Lys_MeTrsfase"/>
</dbReference>
<evidence type="ECO:0000256" key="4">
    <source>
        <dbReference type="ARBA" id="ARBA00022603"/>
    </source>
</evidence>
<dbReference type="PANTHER" id="PTHR22884">
    <property type="entry name" value="SET DOMAIN PROTEINS"/>
    <property type="match status" value="1"/>
</dbReference>
<protein>
    <recommendedName>
        <fullName evidence="9">SET domain-containing protein</fullName>
    </recommendedName>
</protein>
<keyword evidence="3" id="KW-0158">Chromosome</keyword>
<organism evidence="10 11">
    <name type="scientific">Eragrostis curvula</name>
    <name type="common">weeping love grass</name>
    <dbReference type="NCBI Taxonomy" id="38414"/>
    <lineage>
        <taxon>Eukaryota</taxon>
        <taxon>Viridiplantae</taxon>
        <taxon>Streptophyta</taxon>
        <taxon>Embryophyta</taxon>
        <taxon>Tracheophyta</taxon>
        <taxon>Spermatophyta</taxon>
        <taxon>Magnoliopsida</taxon>
        <taxon>Liliopsida</taxon>
        <taxon>Poales</taxon>
        <taxon>Poaceae</taxon>
        <taxon>PACMAD clade</taxon>
        <taxon>Chloridoideae</taxon>
        <taxon>Eragrostideae</taxon>
        <taxon>Eragrostidinae</taxon>
        <taxon>Eragrostis</taxon>
    </lineage>
</organism>
<evidence type="ECO:0000313" key="10">
    <source>
        <dbReference type="EMBL" id="TVU49512.1"/>
    </source>
</evidence>
<reference evidence="10 11" key="1">
    <citation type="journal article" date="2019" name="Sci. Rep.">
        <title>A high-quality genome of Eragrostis curvula grass provides insights into Poaceae evolution and supports new strategies to enhance forage quality.</title>
        <authorList>
            <person name="Carballo J."/>
            <person name="Santos B.A.C.M."/>
            <person name="Zappacosta D."/>
            <person name="Garbus I."/>
            <person name="Selva J.P."/>
            <person name="Gallo C.A."/>
            <person name="Diaz A."/>
            <person name="Albertini E."/>
            <person name="Caccamo M."/>
            <person name="Echenique V."/>
        </authorList>
    </citation>
    <scope>NUCLEOTIDE SEQUENCE [LARGE SCALE GENOMIC DNA]</scope>
    <source>
        <strain evidence="11">cv. Victoria</strain>
        <tissue evidence="10">Leaf</tissue>
    </source>
</reference>
<feature type="region of interest" description="Disordered" evidence="8">
    <location>
        <begin position="1"/>
        <end position="25"/>
    </location>
</feature>